<keyword evidence="3" id="KW-1185">Reference proteome</keyword>
<gene>
    <name evidence="2" type="ORF">BU14_0328s0030</name>
</gene>
<protein>
    <recommendedName>
        <fullName evidence="4">SRCR domain-containing protein</fullName>
    </recommendedName>
</protein>
<evidence type="ECO:0008006" key="4">
    <source>
        <dbReference type="Google" id="ProtNLM"/>
    </source>
</evidence>
<accession>A0A1X6NYU4</accession>
<reference evidence="2 3" key="1">
    <citation type="submission" date="2017-03" db="EMBL/GenBank/DDBJ databases">
        <title>WGS assembly of Porphyra umbilicalis.</title>
        <authorList>
            <person name="Brawley S.H."/>
            <person name="Blouin N.A."/>
            <person name="Ficko-Blean E."/>
            <person name="Wheeler G.L."/>
            <person name="Lohr M."/>
            <person name="Goodson H.V."/>
            <person name="Jenkins J.W."/>
            <person name="Blaby-Haas C.E."/>
            <person name="Helliwell K.E."/>
            <person name="Chan C."/>
            <person name="Marriage T."/>
            <person name="Bhattacharya D."/>
            <person name="Klein A.S."/>
            <person name="Badis Y."/>
            <person name="Brodie J."/>
            <person name="Cao Y."/>
            <person name="Collen J."/>
            <person name="Dittami S.M."/>
            <person name="Gachon C.M."/>
            <person name="Green B.R."/>
            <person name="Karpowicz S."/>
            <person name="Kim J.W."/>
            <person name="Kudahl U."/>
            <person name="Lin S."/>
            <person name="Michel G."/>
            <person name="Mittag M."/>
            <person name="Olson B.J."/>
            <person name="Pangilinan J."/>
            <person name="Peng Y."/>
            <person name="Qiu H."/>
            <person name="Shu S."/>
            <person name="Singer J.T."/>
            <person name="Smith A.G."/>
            <person name="Sprecher B.N."/>
            <person name="Wagner V."/>
            <person name="Wang W."/>
            <person name="Wang Z.-Y."/>
            <person name="Yan J."/>
            <person name="Yarish C."/>
            <person name="Zoeuner-Riek S."/>
            <person name="Zhuang Y."/>
            <person name="Zou Y."/>
            <person name="Lindquist E.A."/>
            <person name="Grimwood J."/>
            <person name="Barry K."/>
            <person name="Rokhsar D.S."/>
            <person name="Schmutz J."/>
            <person name="Stiller J.W."/>
            <person name="Grossman A.R."/>
            <person name="Prochnik S.E."/>
        </authorList>
    </citation>
    <scope>NUCLEOTIDE SEQUENCE [LARGE SCALE GENOMIC DNA]</scope>
    <source>
        <strain evidence="2">4086291</strain>
    </source>
</reference>
<evidence type="ECO:0000256" key="1">
    <source>
        <dbReference type="SAM" id="SignalP"/>
    </source>
</evidence>
<feature type="signal peptide" evidence="1">
    <location>
        <begin position="1"/>
        <end position="23"/>
    </location>
</feature>
<dbReference type="EMBL" id="KV918980">
    <property type="protein sequence ID" value="OSX73778.1"/>
    <property type="molecule type" value="Genomic_DNA"/>
</dbReference>
<organism evidence="2 3">
    <name type="scientific">Porphyra umbilicalis</name>
    <name type="common">Purple laver</name>
    <name type="synonym">Red alga</name>
    <dbReference type="NCBI Taxonomy" id="2786"/>
    <lineage>
        <taxon>Eukaryota</taxon>
        <taxon>Rhodophyta</taxon>
        <taxon>Bangiophyceae</taxon>
        <taxon>Bangiales</taxon>
        <taxon>Bangiaceae</taxon>
        <taxon>Porphyra</taxon>
    </lineage>
</organism>
<name>A0A1X6NYU4_PORUM</name>
<sequence>MGRFATLALAAAAVAAAATVVAAESDPRPPPKTMKITKESGEQCISRWYVTGLNTATGKWIWKDETTCCPPRMPTKTMTVFKEGKRCVSTWTQCDIKLNDDYNCERTWCDVTNCAEPVCPPEPMEMKTRYVKKNGERCVKTWTACGKKFSGGKCTWKGCDIIRCQPPCPKPMAKTMRTKTANMTCVDNWWPASLTVDTSKDGMDCSWAWKDIKVCHCRVGNTAKYVKC</sequence>
<evidence type="ECO:0000313" key="2">
    <source>
        <dbReference type="EMBL" id="OSX73778.1"/>
    </source>
</evidence>
<feature type="chain" id="PRO_5013004906" description="SRCR domain-containing protein" evidence="1">
    <location>
        <begin position="24"/>
        <end position="228"/>
    </location>
</feature>
<keyword evidence="1" id="KW-0732">Signal</keyword>
<evidence type="ECO:0000313" key="3">
    <source>
        <dbReference type="Proteomes" id="UP000218209"/>
    </source>
</evidence>
<dbReference type="AlphaFoldDB" id="A0A1X6NYU4"/>
<dbReference type="Proteomes" id="UP000218209">
    <property type="component" value="Unassembled WGS sequence"/>
</dbReference>
<proteinExistence type="predicted"/>